<dbReference type="InterPro" id="IPR036890">
    <property type="entry name" value="HATPase_C_sf"/>
</dbReference>
<name>A0A7W7Y4A6_9BACT</name>
<dbReference type="InterPro" id="IPR003594">
    <property type="entry name" value="HATPase_dom"/>
</dbReference>
<dbReference type="PANTHER" id="PTHR43065:SF46">
    <property type="entry name" value="C4-DICARBOXYLATE TRANSPORT SENSOR PROTEIN DCTB"/>
    <property type="match status" value="1"/>
</dbReference>
<dbReference type="SMART" id="SM00388">
    <property type="entry name" value="HisKA"/>
    <property type="match status" value="1"/>
</dbReference>
<dbReference type="RefSeq" id="WP_183731229.1">
    <property type="nucleotide sequence ID" value="NZ_JACHID010000006.1"/>
</dbReference>
<evidence type="ECO:0000256" key="2">
    <source>
        <dbReference type="ARBA" id="ARBA00012438"/>
    </source>
</evidence>
<dbReference type="SMART" id="SM00849">
    <property type="entry name" value="Lactamase_B"/>
    <property type="match status" value="1"/>
</dbReference>
<evidence type="ECO:0000256" key="5">
    <source>
        <dbReference type="ARBA" id="ARBA00022741"/>
    </source>
</evidence>
<keyword evidence="4" id="KW-0808">Transferase</keyword>
<evidence type="ECO:0000256" key="1">
    <source>
        <dbReference type="ARBA" id="ARBA00000085"/>
    </source>
</evidence>
<dbReference type="InterPro" id="IPR036097">
    <property type="entry name" value="HisK_dim/P_sf"/>
</dbReference>
<keyword evidence="3" id="KW-0597">Phosphoprotein</keyword>
<dbReference type="EC" id="2.7.13.3" evidence="2"/>
<dbReference type="Gene3D" id="3.30.565.10">
    <property type="entry name" value="Histidine kinase-like ATPase, C-terminal domain"/>
    <property type="match status" value="1"/>
</dbReference>
<dbReference type="Gene3D" id="3.30.450.20">
    <property type="entry name" value="PAS domain"/>
    <property type="match status" value="1"/>
</dbReference>
<dbReference type="SMART" id="SM00387">
    <property type="entry name" value="HATPase_c"/>
    <property type="match status" value="1"/>
</dbReference>
<organism evidence="11 12">
    <name type="scientific">Desulfurispira natronophila</name>
    <dbReference type="NCBI Taxonomy" id="682562"/>
    <lineage>
        <taxon>Bacteria</taxon>
        <taxon>Pseudomonadati</taxon>
        <taxon>Chrysiogenota</taxon>
        <taxon>Chrysiogenia</taxon>
        <taxon>Chrysiogenales</taxon>
        <taxon>Chrysiogenaceae</taxon>
        <taxon>Desulfurispira</taxon>
    </lineage>
</organism>
<dbReference type="EMBL" id="JACHID010000006">
    <property type="protein sequence ID" value="MBB5021820.1"/>
    <property type="molecule type" value="Genomic_DNA"/>
</dbReference>
<proteinExistence type="predicted"/>
<evidence type="ECO:0000256" key="8">
    <source>
        <dbReference type="ARBA" id="ARBA00023012"/>
    </source>
</evidence>
<dbReference type="InterPro" id="IPR005467">
    <property type="entry name" value="His_kinase_dom"/>
</dbReference>
<feature type="domain" description="PAS" evidence="10">
    <location>
        <begin position="273"/>
        <end position="342"/>
    </location>
</feature>
<dbReference type="PANTHER" id="PTHR43065">
    <property type="entry name" value="SENSOR HISTIDINE KINASE"/>
    <property type="match status" value="1"/>
</dbReference>
<protein>
    <recommendedName>
        <fullName evidence="2">histidine kinase</fullName>
        <ecNumber evidence="2">2.7.13.3</ecNumber>
    </recommendedName>
</protein>
<dbReference type="Proteomes" id="UP000528322">
    <property type="component" value="Unassembled WGS sequence"/>
</dbReference>
<evidence type="ECO:0000313" key="11">
    <source>
        <dbReference type="EMBL" id="MBB5021820.1"/>
    </source>
</evidence>
<dbReference type="InterPro" id="IPR036866">
    <property type="entry name" value="RibonucZ/Hydroxyglut_hydro"/>
</dbReference>
<dbReference type="InterPro" id="IPR000014">
    <property type="entry name" value="PAS"/>
</dbReference>
<evidence type="ECO:0000256" key="3">
    <source>
        <dbReference type="ARBA" id="ARBA00022553"/>
    </source>
</evidence>
<dbReference type="SUPFAM" id="SSF56281">
    <property type="entry name" value="Metallo-hydrolase/oxidoreductase"/>
    <property type="match status" value="1"/>
</dbReference>
<dbReference type="InterPro" id="IPR004358">
    <property type="entry name" value="Sig_transdc_His_kin-like_C"/>
</dbReference>
<evidence type="ECO:0000259" key="10">
    <source>
        <dbReference type="PROSITE" id="PS50112"/>
    </source>
</evidence>
<dbReference type="InterPro" id="IPR001279">
    <property type="entry name" value="Metallo-B-lactamas"/>
</dbReference>
<gene>
    <name evidence="11" type="ORF">HNR37_001134</name>
</gene>
<dbReference type="SUPFAM" id="SSF55785">
    <property type="entry name" value="PYP-like sensor domain (PAS domain)"/>
    <property type="match status" value="1"/>
</dbReference>
<keyword evidence="7" id="KW-0067">ATP-binding</keyword>
<dbReference type="Gene3D" id="3.60.15.10">
    <property type="entry name" value="Ribonuclease Z/Hydroxyacylglutathione hydrolase-like"/>
    <property type="match status" value="1"/>
</dbReference>
<dbReference type="SMART" id="SM00091">
    <property type="entry name" value="PAS"/>
    <property type="match status" value="1"/>
</dbReference>
<feature type="domain" description="Histidine kinase" evidence="9">
    <location>
        <begin position="438"/>
        <end position="653"/>
    </location>
</feature>
<dbReference type="PRINTS" id="PR00344">
    <property type="entry name" value="BCTRLSENSOR"/>
</dbReference>
<evidence type="ECO:0000256" key="6">
    <source>
        <dbReference type="ARBA" id="ARBA00022777"/>
    </source>
</evidence>
<dbReference type="InterPro" id="IPR035965">
    <property type="entry name" value="PAS-like_dom_sf"/>
</dbReference>
<dbReference type="SUPFAM" id="SSF47384">
    <property type="entry name" value="Homodimeric domain of signal transducing histidine kinase"/>
    <property type="match status" value="1"/>
</dbReference>
<reference evidence="11 12" key="1">
    <citation type="submission" date="2020-08" db="EMBL/GenBank/DDBJ databases">
        <title>Genomic Encyclopedia of Type Strains, Phase IV (KMG-IV): sequencing the most valuable type-strain genomes for metagenomic binning, comparative biology and taxonomic classification.</title>
        <authorList>
            <person name="Goeker M."/>
        </authorList>
    </citation>
    <scope>NUCLEOTIDE SEQUENCE [LARGE SCALE GENOMIC DNA]</scope>
    <source>
        <strain evidence="11 12">DSM 22071</strain>
    </source>
</reference>
<comment type="catalytic activity">
    <reaction evidence="1">
        <text>ATP + protein L-histidine = ADP + protein N-phospho-L-histidine.</text>
        <dbReference type="EC" id="2.7.13.3"/>
    </reaction>
</comment>
<evidence type="ECO:0000256" key="7">
    <source>
        <dbReference type="ARBA" id="ARBA00022840"/>
    </source>
</evidence>
<sequence length="655" mass="75201">MSNRSRQIPIELYPQVTLARLRHKPRNRCYIYHNGNESVLFDPGGIPGQEEELERIRHQVPLENIRYVVIHQSTPEVAGVLPVWEKHLGGGTLTIITHGNAGDKLRQAGVRSEIYPIEKRNFQLSRPGLHLTFIPTPYCHWPHSFVTYIPQQQVLFSGELFGSLSSAELFFREEHFESIADYHAETFSNKQLLGLALHRLSSLDIKALFPRCGPAIIEGDIPEFTRGMEAMNVLLDKKNIQIALETYGEVVDRKHLEAAMEKSVELEREVIHQAQLLDIVTNSVEDLICYKDLQLRYIGCNLAFSHFVGREQDEIIGKTDEDIFPESYARFFRQFEENVFQQNQSSVSLAWSWKQDKPETMRRFISNTSLLRGSTGSIFGLVTVSRDWTRQWQAEQKLANLNRHLEDRVQEEVAKNQKQNAMILQQSRHAIMGEMLSMIAHQWRQPLSAISMAIGTVDTYRQMGILGDEDISVAVKDIEQQTDYLSRVIEDFRNFFRPASTRETTSLAALVQRCLTLMAHLFERNNIILENHTALQDTVQVHTNEIIQVIMNILKNAFDVLQERNTAKGKVVLQDRAEGEYLYLQIKDNAGGIAPEHQGHIFDPYFSTKDSKNGTGLGLYMSKVIMEEHNHGTIRFWNGEEGAVFELQFHRGRCE</sequence>
<dbReference type="CDD" id="cd00082">
    <property type="entry name" value="HisKA"/>
    <property type="match status" value="1"/>
</dbReference>
<dbReference type="SUPFAM" id="SSF55874">
    <property type="entry name" value="ATPase domain of HSP90 chaperone/DNA topoisomerase II/histidine kinase"/>
    <property type="match status" value="1"/>
</dbReference>
<evidence type="ECO:0000313" key="12">
    <source>
        <dbReference type="Proteomes" id="UP000528322"/>
    </source>
</evidence>
<keyword evidence="5" id="KW-0547">Nucleotide-binding</keyword>
<dbReference type="Pfam" id="PF08448">
    <property type="entry name" value="PAS_4"/>
    <property type="match status" value="1"/>
</dbReference>
<keyword evidence="6" id="KW-0418">Kinase</keyword>
<dbReference type="GO" id="GO:0005524">
    <property type="term" value="F:ATP binding"/>
    <property type="evidence" value="ECO:0007669"/>
    <property type="project" value="UniProtKB-KW"/>
</dbReference>
<dbReference type="CDD" id="cd00130">
    <property type="entry name" value="PAS"/>
    <property type="match status" value="1"/>
</dbReference>
<evidence type="ECO:0000259" key="9">
    <source>
        <dbReference type="PROSITE" id="PS50109"/>
    </source>
</evidence>
<dbReference type="PROSITE" id="PS50109">
    <property type="entry name" value="HIS_KIN"/>
    <property type="match status" value="1"/>
</dbReference>
<dbReference type="Gene3D" id="1.10.287.130">
    <property type="match status" value="1"/>
</dbReference>
<dbReference type="Pfam" id="PF19583">
    <property type="entry name" value="ODP"/>
    <property type="match status" value="1"/>
</dbReference>
<keyword evidence="8" id="KW-0902">Two-component regulatory system</keyword>
<dbReference type="GO" id="GO:0000155">
    <property type="term" value="F:phosphorelay sensor kinase activity"/>
    <property type="evidence" value="ECO:0007669"/>
    <property type="project" value="InterPro"/>
</dbReference>
<dbReference type="AlphaFoldDB" id="A0A7W7Y4A6"/>
<evidence type="ECO:0000256" key="4">
    <source>
        <dbReference type="ARBA" id="ARBA00022679"/>
    </source>
</evidence>
<dbReference type="NCBIfam" id="TIGR00229">
    <property type="entry name" value="sensory_box"/>
    <property type="match status" value="1"/>
</dbReference>
<dbReference type="PROSITE" id="PS50112">
    <property type="entry name" value="PAS"/>
    <property type="match status" value="1"/>
</dbReference>
<comment type="caution">
    <text evidence="11">The sequence shown here is derived from an EMBL/GenBank/DDBJ whole genome shotgun (WGS) entry which is preliminary data.</text>
</comment>
<accession>A0A7W7Y4A6</accession>
<dbReference type="InterPro" id="IPR045761">
    <property type="entry name" value="ODP_dom"/>
</dbReference>
<dbReference type="Pfam" id="PF02518">
    <property type="entry name" value="HATPase_c"/>
    <property type="match status" value="1"/>
</dbReference>
<keyword evidence="12" id="KW-1185">Reference proteome</keyword>
<dbReference type="InterPro" id="IPR013656">
    <property type="entry name" value="PAS_4"/>
</dbReference>
<dbReference type="Pfam" id="PF00512">
    <property type="entry name" value="HisKA"/>
    <property type="match status" value="1"/>
</dbReference>
<dbReference type="InterPro" id="IPR003661">
    <property type="entry name" value="HisK_dim/P_dom"/>
</dbReference>